<proteinExistence type="inferred from homology"/>
<dbReference type="CDD" id="cd01433">
    <property type="entry name" value="Ribosomal_L16_L10e"/>
    <property type="match status" value="1"/>
</dbReference>
<comment type="caution">
    <text evidence="9">The sequence shown here is derived from an EMBL/GenBank/DDBJ whole genome shotgun (WGS) entry which is preliminary data.</text>
</comment>
<evidence type="ECO:0000313" key="9">
    <source>
        <dbReference type="EMBL" id="PIR85165.1"/>
    </source>
</evidence>
<evidence type="ECO:0000256" key="4">
    <source>
        <dbReference type="ARBA" id="ARBA00023274"/>
    </source>
</evidence>
<dbReference type="EMBL" id="PFBH01000014">
    <property type="protein sequence ID" value="PIR85165.1"/>
    <property type="molecule type" value="Genomic_DNA"/>
</dbReference>
<dbReference type="AlphaFoldDB" id="A0A2H0UH84"/>
<comment type="subunit">
    <text evidence="6 8">Part of the 50S ribosomal subunit.</text>
</comment>
<sequence>MLFPKKVKYRKWSSARSNPEKKTVATRGTTVAFGSHGLKALTPYRITSNQIEAARRVISRSMGKTGRIWIRIFPDRPFTRKGAETPMGSGKGEPQGFVVEVKPGRVMFEIDGVSDAAAREAFRRATAKLPVKTLVVTRT</sequence>
<evidence type="ECO:0000256" key="8">
    <source>
        <dbReference type="RuleBase" id="RU004414"/>
    </source>
</evidence>
<dbReference type="PANTHER" id="PTHR12220">
    <property type="entry name" value="50S/60S RIBOSOMAL PROTEIN L16"/>
    <property type="match status" value="1"/>
</dbReference>
<reference evidence="10" key="1">
    <citation type="submission" date="2017-09" db="EMBL/GenBank/DDBJ databases">
        <title>Depth-based differentiation of microbial function through sediment-hosted aquifers and enrichment of novel symbionts in the deep terrestrial subsurface.</title>
        <authorList>
            <person name="Probst A.J."/>
            <person name="Ladd B."/>
            <person name="Jarett J.K."/>
            <person name="Geller-Mcgrath D.E."/>
            <person name="Sieber C.M.K."/>
            <person name="Emerson J.B."/>
            <person name="Anantharaman K."/>
            <person name="Thomas B.C."/>
            <person name="Malmstrom R."/>
            <person name="Stieglmeier M."/>
            <person name="Klingl A."/>
            <person name="Woyke T."/>
            <person name="Ryan C.M."/>
            <person name="Banfield J.F."/>
        </authorList>
    </citation>
    <scope>NUCLEOTIDE SEQUENCE [LARGE SCALE GENOMIC DNA]</scope>
</reference>
<evidence type="ECO:0000313" key="10">
    <source>
        <dbReference type="Proteomes" id="UP000229315"/>
    </source>
</evidence>
<dbReference type="PROSITE" id="PS00586">
    <property type="entry name" value="RIBOSOMAL_L16_1"/>
    <property type="match status" value="1"/>
</dbReference>
<evidence type="ECO:0000256" key="6">
    <source>
        <dbReference type="HAMAP-Rule" id="MF_01342"/>
    </source>
</evidence>
<name>A0A2H0UH84_9BACT</name>
<dbReference type="InterPro" id="IPR036920">
    <property type="entry name" value="Ribosomal_uL16_sf"/>
</dbReference>
<dbReference type="Proteomes" id="UP000229315">
    <property type="component" value="Unassembled WGS sequence"/>
</dbReference>
<protein>
    <recommendedName>
        <fullName evidence="5 6">Large ribosomal subunit protein uL16</fullName>
    </recommendedName>
</protein>
<dbReference type="InterPro" id="IPR000114">
    <property type="entry name" value="Ribosomal_uL16_bact-type"/>
</dbReference>
<gene>
    <name evidence="6" type="primary">rplP</name>
    <name evidence="9" type="ORF">COU15_02025</name>
</gene>
<dbReference type="GO" id="GO:0003735">
    <property type="term" value="F:structural constituent of ribosome"/>
    <property type="evidence" value="ECO:0007669"/>
    <property type="project" value="InterPro"/>
</dbReference>
<dbReference type="PANTHER" id="PTHR12220:SF13">
    <property type="entry name" value="LARGE RIBOSOMAL SUBUNIT PROTEIN UL16M"/>
    <property type="match status" value="1"/>
</dbReference>
<dbReference type="FunFam" id="3.90.1170.10:FF:000001">
    <property type="entry name" value="50S ribosomal protein L16"/>
    <property type="match status" value="1"/>
</dbReference>
<dbReference type="SUPFAM" id="SSF54686">
    <property type="entry name" value="Ribosomal protein L16p/L10e"/>
    <property type="match status" value="1"/>
</dbReference>
<evidence type="ECO:0000256" key="1">
    <source>
        <dbReference type="ARBA" id="ARBA00008931"/>
    </source>
</evidence>
<dbReference type="HAMAP" id="MF_01342">
    <property type="entry name" value="Ribosomal_uL16"/>
    <property type="match status" value="1"/>
</dbReference>
<dbReference type="NCBIfam" id="TIGR01164">
    <property type="entry name" value="rplP_bact"/>
    <property type="match status" value="1"/>
</dbReference>
<keyword evidence="3 6" id="KW-0689">Ribosomal protein</keyword>
<accession>A0A2H0UH84</accession>
<keyword evidence="6 8" id="KW-0694">RNA-binding</keyword>
<dbReference type="InterPro" id="IPR047873">
    <property type="entry name" value="Ribosomal_uL16"/>
</dbReference>
<evidence type="ECO:0000256" key="7">
    <source>
        <dbReference type="RuleBase" id="RU004413"/>
    </source>
</evidence>
<evidence type="ECO:0000256" key="3">
    <source>
        <dbReference type="ARBA" id="ARBA00022980"/>
    </source>
</evidence>
<dbReference type="PRINTS" id="PR00060">
    <property type="entry name" value="RIBOSOMALL16"/>
</dbReference>
<dbReference type="Gene3D" id="3.90.1170.10">
    <property type="entry name" value="Ribosomal protein L10e/L16"/>
    <property type="match status" value="1"/>
</dbReference>
<dbReference type="GO" id="GO:0019843">
    <property type="term" value="F:rRNA binding"/>
    <property type="evidence" value="ECO:0007669"/>
    <property type="project" value="UniProtKB-UniRule"/>
</dbReference>
<dbReference type="GO" id="GO:0000049">
    <property type="term" value="F:tRNA binding"/>
    <property type="evidence" value="ECO:0007669"/>
    <property type="project" value="UniProtKB-KW"/>
</dbReference>
<dbReference type="GO" id="GO:0006412">
    <property type="term" value="P:translation"/>
    <property type="evidence" value="ECO:0007669"/>
    <property type="project" value="UniProtKB-UniRule"/>
</dbReference>
<dbReference type="Pfam" id="PF00252">
    <property type="entry name" value="Ribosomal_L16"/>
    <property type="match status" value="1"/>
</dbReference>
<keyword evidence="4 6" id="KW-0687">Ribonucleoprotein</keyword>
<organism evidence="9 10">
    <name type="scientific">Candidatus Kaiserbacteria bacterium CG10_big_fil_rev_8_21_14_0_10_45_20</name>
    <dbReference type="NCBI Taxonomy" id="1974607"/>
    <lineage>
        <taxon>Bacteria</taxon>
        <taxon>Candidatus Kaiseribacteriota</taxon>
    </lineage>
</organism>
<comment type="function">
    <text evidence="6 8">Binds 23S rRNA and is also seen to make contacts with the A and possibly P site tRNAs.</text>
</comment>
<dbReference type="InterPro" id="IPR016180">
    <property type="entry name" value="Ribosomal_uL16_dom"/>
</dbReference>
<dbReference type="GO" id="GO:0022625">
    <property type="term" value="C:cytosolic large ribosomal subunit"/>
    <property type="evidence" value="ECO:0007669"/>
    <property type="project" value="TreeGrafter"/>
</dbReference>
<keyword evidence="2 6" id="KW-0820">tRNA-binding</keyword>
<comment type="similarity">
    <text evidence="1 6 7">Belongs to the universal ribosomal protein uL16 family.</text>
</comment>
<evidence type="ECO:0000256" key="5">
    <source>
        <dbReference type="ARBA" id="ARBA00035198"/>
    </source>
</evidence>
<dbReference type="InterPro" id="IPR020798">
    <property type="entry name" value="Ribosomal_uL16_CS"/>
</dbReference>
<evidence type="ECO:0000256" key="2">
    <source>
        <dbReference type="ARBA" id="ARBA00022555"/>
    </source>
</evidence>
<keyword evidence="6 8" id="KW-0699">rRNA-binding</keyword>